<dbReference type="OrthoDB" id="9801877at2"/>
<evidence type="ECO:0000313" key="1">
    <source>
        <dbReference type="EMBL" id="OBJ36076.1"/>
    </source>
</evidence>
<organism evidence="1 2">
    <name type="scientific">Mycolicibacterium mucogenicum</name>
    <name type="common">Mycobacterium mucogenicum</name>
    <dbReference type="NCBI Taxonomy" id="56689"/>
    <lineage>
        <taxon>Bacteria</taxon>
        <taxon>Bacillati</taxon>
        <taxon>Actinomycetota</taxon>
        <taxon>Actinomycetes</taxon>
        <taxon>Mycobacteriales</taxon>
        <taxon>Mycobacteriaceae</taxon>
        <taxon>Mycolicibacterium</taxon>
    </lineage>
</organism>
<dbReference type="InterPro" id="IPR021734">
    <property type="entry name" value="DUF3303"/>
</dbReference>
<dbReference type="EMBL" id="LZLC01000253">
    <property type="protein sequence ID" value="OBJ36076.1"/>
    <property type="molecule type" value="Genomic_DNA"/>
</dbReference>
<dbReference type="AlphaFoldDB" id="A0A1A3GKY1"/>
<accession>A0A1A3GKY1</accession>
<proteinExistence type="predicted"/>
<dbReference type="STRING" id="56689.GCA_001291445_00948"/>
<reference evidence="1 2" key="1">
    <citation type="submission" date="2016-06" db="EMBL/GenBank/DDBJ databases">
        <authorList>
            <person name="Kjaerup R.B."/>
            <person name="Dalgaard T.S."/>
            <person name="Juul-Madsen H.R."/>
        </authorList>
    </citation>
    <scope>NUCLEOTIDE SEQUENCE [LARGE SCALE GENOMIC DNA]</scope>
    <source>
        <strain evidence="1 2">1127319.6</strain>
    </source>
</reference>
<gene>
    <name evidence="1" type="ORF">A5630_08320</name>
</gene>
<dbReference type="GeneID" id="76725304"/>
<dbReference type="Pfam" id="PF11746">
    <property type="entry name" value="DUF3303"/>
    <property type="match status" value="1"/>
</dbReference>
<dbReference type="Proteomes" id="UP000093898">
    <property type="component" value="Unassembled WGS sequence"/>
</dbReference>
<sequence>MKYLVQWHAIDPARMRATAEHFLQTGAKPPDGATQLGRWFGLNGSGCSVIDAADAKPVFELISEWQEYLQIEATPVLEDDEFGAIVAKLYG</sequence>
<name>A0A1A3GKY1_MYCMU</name>
<evidence type="ECO:0000313" key="2">
    <source>
        <dbReference type="Proteomes" id="UP000093898"/>
    </source>
</evidence>
<evidence type="ECO:0008006" key="3">
    <source>
        <dbReference type="Google" id="ProtNLM"/>
    </source>
</evidence>
<comment type="caution">
    <text evidence="1">The sequence shown here is derived from an EMBL/GenBank/DDBJ whole genome shotgun (WGS) entry which is preliminary data.</text>
</comment>
<protein>
    <recommendedName>
        <fullName evidence="3">DUF3303 domain-containing protein</fullName>
    </recommendedName>
</protein>
<dbReference type="RefSeq" id="WP_020103716.1">
    <property type="nucleotide sequence ID" value="NZ_CYSI01000007.1"/>
</dbReference>